<dbReference type="CDD" id="cd01298">
    <property type="entry name" value="ATZ_TRZ_like"/>
    <property type="match status" value="1"/>
</dbReference>
<evidence type="ECO:0000259" key="5">
    <source>
        <dbReference type="Pfam" id="PF01979"/>
    </source>
</evidence>
<keyword evidence="1 4" id="KW-0479">Metal-binding</keyword>
<reference evidence="6" key="1">
    <citation type="submission" date="2022-08" db="EMBL/GenBank/DDBJ databases">
        <title>Alicyclobacillus dauci DSM2870, complete genome.</title>
        <authorList>
            <person name="Wang Q."/>
            <person name="Cai R."/>
            <person name="Wang Z."/>
        </authorList>
    </citation>
    <scope>NUCLEOTIDE SEQUENCE</scope>
    <source>
        <strain evidence="6">DSM 28700</strain>
    </source>
</reference>
<name>A0ABY6YXA1_9BACL</name>
<dbReference type="Gene3D" id="3.20.20.140">
    <property type="entry name" value="Metal-dependent hydrolases"/>
    <property type="match status" value="1"/>
</dbReference>
<comment type="cofactor">
    <cofactor evidence="4">
        <name>Zn(2+)</name>
        <dbReference type="ChEBI" id="CHEBI:29105"/>
    </cofactor>
    <text evidence="4">Binds 1 zinc ion per subunit.</text>
</comment>
<evidence type="ECO:0000313" key="7">
    <source>
        <dbReference type="Proteomes" id="UP001164803"/>
    </source>
</evidence>
<comment type="similarity">
    <text evidence="4">Belongs to the metallo-dependent hydrolases superfamily. MTA/SAH deaminase family.</text>
</comment>
<dbReference type="InterPro" id="IPR050287">
    <property type="entry name" value="MTA/SAH_deaminase"/>
</dbReference>
<evidence type="ECO:0000256" key="3">
    <source>
        <dbReference type="ARBA" id="ARBA00022833"/>
    </source>
</evidence>
<feature type="binding site" evidence="4">
    <location>
        <position position="218"/>
    </location>
    <ligand>
        <name>substrate</name>
    </ligand>
</feature>
<dbReference type="SUPFAM" id="SSF51338">
    <property type="entry name" value="Composite domain of metallo-dependent hydrolases"/>
    <property type="match status" value="1"/>
</dbReference>
<dbReference type="EMBL" id="CP104064">
    <property type="protein sequence ID" value="WAH35147.1"/>
    <property type="molecule type" value="Genomic_DNA"/>
</dbReference>
<dbReference type="Pfam" id="PF01979">
    <property type="entry name" value="Amidohydro_1"/>
    <property type="match status" value="1"/>
</dbReference>
<feature type="binding site" evidence="4">
    <location>
        <position position="303"/>
    </location>
    <ligand>
        <name>Zn(2+)</name>
        <dbReference type="ChEBI" id="CHEBI:29105"/>
    </ligand>
</feature>
<evidence type="ECO:0000313" key="6">
    <source>
        <dbReference type="EMBL" id="WAH35147.1"/>
    </source>
</evidence>
<keyword evidence="7" id="KW-1185">Reference proteome</keyword>
<dbReference type="EC" id="3.5.4.31" evidence="4"/>
<dbReference type="PANTHER" id="PTHR43794:SF11">
    <property type="entry name" value="AMIDOHYDROLASE-RELATED DOMAIN-CONTAINING PROTEIN"/>
    <property type="match status" value="1"/>
</dbReference>
<dbReference type="InterPro" id="IPR011059">
    <property type="entry name" value="Metal-dep_hydrolase_composite"/>
</dbReference>
<dbReference type="InterPro" id="IPR023512">
    <property type="entry name" value="Deaminase_MtaD/DadD"/>
</dbReference>
<evidence type="ECO:0000256" key="2">
    <source>
        <dbReference type="ARBA" id="ARBA00022801"/>
    </source>
</evidence>
<feature type="binding site" evidence="4">
    <location>
        <position position="303"/>
    </location>
    <ligand>
        <name>substrate</name>
    </ligand>
</feature>
<keyword evidence="2 4" id="KW-0378">Hydrolase</keyword>
<dbReference type="HAMAP" id="MF_01281">
    <property type="entry name" value="MTA_SAH_deamin"/>
    <property type="match status" value="1"/>
</dbReference>
<feature type="binding site" evidence="4">
    <location>
        <position position="97"/>
    </location>
    <ligand>
        <name>substrate</name>
    </ligand>
</feature>
<organism evidence="6 7">
    <name type="scientific">Alicyclobacillus dauci</name>
    <dbReference type="NCBI Taxonomy" id="1475485"/>
    <lineage>
        <taxon>Bacteria</taxon>
        <taxon>Bacillati</taxon>
        <taxon>Bacillota</taxon>
        <taxon>Bacilli</taxon>
        <taxon>Bacillales</taxon>
        <taxon>Alicyclobacillaceae</taxon>
        <taxon>Alicyclobacillus</taxon>
    </lineage>
</organism>
<feature type="domain" description="Amidohydrolase-related" evidence="5">
    <location>
        <begin position="59"/>
        <end position="405"/>
    </location>
</feature>
<feature type="binding site" evidence="4">
    <location>
        <position position="215"/>
    </location>
    <ligand>
        <name>Zn(2+)</name>
        <dbReference type="ChEBI" id="CHEBI:29105"/>
    </ligand>
</feature>
<comment type="function">
    <text evidence="4">Catalyzes the deamination of 5-methylthioadenosine and S-adenosyl-L-homocysteine into 5-methylthioinosine and S-inosyl-L-homocysteine, respectively. Is also able to deaminate adenosine.</text>
</comment>
<evidence type="ECO:0000256" key="4">
    <source>
        <dbReference type="HAMAP-Rule" id="MF_01281"/>
    </source>
</evidence>
<comment type="catalytic activity">
    <reaction evidence="4">
        <text>S-adenosyl-L-homocysteine + H2O + H(+) = S-inosyl-L-homocysteine + NH4(+)</text>
        <dbReference type="Rhea" id="RHEA:20716"/>
        <dbReference type="ChEBI" id="CHEBI:15377"/>
        <dbReference type="ChEBI" id="CHEBI:15378"/>
        <dbReference type="ChEBI" id="CHEBI:28938"/>
        <dbReference type="ChEBI" id="CHEBI:57856"/>
        <dbReference type="ChEBI" id="CHEBI:57985"/>
        <dbReference type="EC" id="3.5.4.28"/>
    </reaction>
</comment>
<accession>A0ABY6YXA1</accession>
<feature type="binding site" evidence="4">
    <location>
        <position position="188"/>
    </location>
    <ligand>
        <name>substrate</name>
    </ligand>
</feature>
<feature type="binding site" evidence="4">
    <location>
        <position position="70"/>
    </location>
    <ligand>
        <name>Zn(2+)</name>
        <dbReference type="ChEBI" id="CHEBI:29105"/>
    </ligand>
</feature>
<dbReference type="RefSeq" id="WP_268042078.1">
    <property type="nucleotide sequence ID" value="NZ_CP104064.1"/>
</dbReference>
<dbReference type="EC" id="3.5.4.28" evidence="4"/>
<dbReference type="Proteomes" id="UP001164803">
    <property type="component" value="Chromosome"/>
</dbReference>
<comment type="catalytic activity">
    <reaction evidence="4">
        <text>S-methyl-5'-thioadenosine + H2O + H(+) = S-methyl-5'-thioinosine + NH4(+)</text>
        <dbReference type="Rhea" id="RHEA:25025"/>
        <dbReference type="ChEBI" id="CHEBI:15377"/>
        <dbReference type="ChEBI" id="CHEBI:15378"/>
        <dbReference type="ChEBI" id="CHEBI:17509"/>
        <dbReference type="ChEBI" id="CHEBI:28938"/>
        <dbReference type="ChEBI" id="CHEBI:48595"/>
        <dbReference type="EC" id="3.5.4.31"/>
    </reaction>
</comment>
<feature type="binding site" evidence="4">
    <location>
        <position position="68"/>
    </location>
    <ligand>
        <name>Zn(2+)</name>
        <dbReference type="ChEBI" id="CHEBI:29105"/>
    </ligand>
</feature>
<keyword evidence="3 4" id="KW-0862">Zinc</keyword>
<comment type="caution">
    <text evidence="4">Lacks conserved residue(s) required for the propagation of feature annotation.</text>
</comment>
<dbReference type="InterPro" id="IPR032466">
    <property type="entry name" value="Metal_Hydrolase"/>
</dbReference>
<dbReference type="SUPFAM" id="SSF51556">
    <property type="entry name" value="Metallo-dependent hydrolases"/>
    <property type="match status" value="1"/>
</dbReference>
<sequence length="434" mass="47366">MTTRTIIEVGGAILDHETVLTEPVHFVVEDGLISAVEVGHYQSQGVTPDTRVVRKPNRIAIPGLVNTHGHAAMTLLRGAGDDMPLMNWLNDRIFPLEDKLTEDAIYWGTQLAVWEMLLSGTTTYTDMYMMMDNAARAVAESGMRAVLSVGVVGFDDLSRSNGISRSRNFVKNWHRQASGRITVTLGPHAPYTCPPDYLTEIAALAGELHVPIQIHLSETRTEVENCLRDHAMTPIALANHVGLFDVPVLASHCVHVTDDDLDIMAARDVRVAHNPQSNLKLGSGIAPLQKMLARQLTVGLGTDGAASNNNLDMFEEMRLAATLHKGFAQDAEAIPANIAFQMATERGARACFLAEGLGRLKPGAECDMVLLDAHSPHLQPGHNLLSDVAYACGADDVRDVFVAGHHVVSDGEPVTIDTERVRYEVKRFKDHITR</sequence>
<evidence type="ECO:0000256" key="1">
    <source>
        <dbReference type="ARBA" id="ARBA00022723"/>
    </source>
</evidence>
<proteinExistence type="inferred from homology"/>
<dbReference type="PANTHER" id="PTHR43794">
    <property type="entry name" value="AMINOHYDROLASE SSNA-RELATED"/>
    <property type="match status" value="1"/>
</dbReference>
<dbReference type="Gene3D" id="2.30.40.10">
    <property type="entry name" value="Urease, subunit C, domain 1"/>
    <property type="match status" value="1"/>
</dbReference>
<dbReference type="InterPro" id="IPR006680">
    <property type="entry name" value="Amidohydro-rel"/>
</dbReference>
<protein>
    <recommendedName>
        <fullName evidence="4">5-methylthioadenosine/S-adenosylhomocysteine deaminase</fullName>
        <shortName evidence="4">MTA/SAH deaminase</shortName>
        <ecNumber evidence="4">3.5.4.28</ecNumber>
        <ecNumber evidence="4">3.5.4.31</ecNumber>
    </recommendedName>
</protein>
<gene>
    <name evidence="4" type="primary">mtaD</name>
    <name evidence="6" type="ORF">NZD86_12555</name>
</gene>